<dbReference type="GO" id="GO:0005085">
    <property type="term" value="F:guanyl-nucleotide exchange factor activity"/>
    <property type="evidence" value="ECO:0007669"/>
    <property type="project" value="InterPro"/>
</dbReference>
<feature type="domain" description="SH3" evidence="10">
    <location>
        <begin position="294"/>
        <end position="354"/>
    </location>
</feature>
<feature type="domain" description="SH3" evidence="10">
    <location>
        <begin position="2"/>
        <end position="61"/>
    </location>
</feature>
<gene>
    <name evidence="13" type="ORF">G9C98_002503</name>
</gene>
<dbReference type="InterPro" id="IPR000219">
    <property type="entry name" value="DH_dom"/>
</dbReference>
<dbReference type="PROSITE" id="PS50002">
    <property type="entry name" value="SH3"/>
    <property type="match status" value="4"/>
</dbReference>
<protein>
    <recommendedName>
        <fullName evidence="3">Dynamin-binding protein</fullName>
    </recommendedName>
    <alternativeName>
        <fullName evidence="6">Scaffold protein Tuba</fullName>
    </alternativeName>
</protein>
<dbReference type="Pfam" id="PF00018">
    <property type="entry name" value="SH3_1"/>
    <property type="match status" value="2"/>
</dbReference>
<evidence type="ECO:0000256" key="1">
    <source>
        <dbReference type="ARBA" id="ARBA00004282"/>
    </source>
</evidence>
<feature type="compositionally biased region" description="Low complexity" evidence="9">
    <location>
        <begin position="190"/>
        <end position="202"/>
    </location>
</feature>
<comment type="caution">
    <text evidence="13">The sequence shown here is derived from an EMBL/GenBank/DDBJ whole genome shotgun (WGS) entry which is preliminary data.</text>
</comment>
<evidence type="ECO:0000256" key="5">
    <source>
        <dbReference type="ARBA" id="ARBA00022949"/>
    </source>
</evidence>
<dbReference type="Pfam" id="PF03114">
    <property type="entry name" value="BAR"/>
    <property type="match status" value="1"/>
</dbReference>
<feature type="domain" description="SH3" evidence="10">
    <location>
        <begin position="211"/>
        <end position="270"/>
    </location>
</feature>
<dbReference type="InterPro" id="IPR001452">
    <property type="entry name" value="SH3_domain"/>
</dbReference>
<feature type="compositionally biased region" description="Basic and acidic residues" evidence="9">
    <location>
        <begin position="379"/>
        <end position="394"/>
    </location>
</feature>
<name>A0A8J5R4Y6_9HYME</name>
<dbReference type="SMART" id="SM00325">
    <property type="entry name" value="RhoGEF"/>
    <property type="match status" value="1"/>
</dbReference>
<dbReference type="SMART" id="SM00326">
    <property type="entry name" value="SH3"/>
    <property type="match status" value="5"/>
</dbReference>
<dbReference type="Pfam" id="PF00621">
    <property type="entry name" value="RhoGEF"/>
    <property type="match status" value="1"/>
</dbReference>
<dbReference type="SMART" id="SM00721">
    <property type="entry name" value="BAR"/>
    <property type="match status" value="1"/>
</dbReference>
<dbReference type="PROSITE" id="PS00741">
    <property type="entry name" value="DH_1"/>
    <property type="match status" value="1"/>
</dbReference>
<evidence type="ECO:0000256" key="4">
    <source>
        <dbReference type="ARBA" id="ARBA00022443"/>
    </source>
</evidence>
<dbReference type="Proteomes" id="UP000729913">
    <property type="component" value="Unassembled WGS sequence"/>
</dbReference>
<dbReference type="GO" id="GO:0005795">
    <property type="term" value="C:Golgi stack"/>
    <property type="evidence" value="ECO:0007669"/>
    <property type="project" value="UniProtKB-SubCell"/>
</dbReference>
<keyword evidence="14" id="KW-1185">Reference proteome</keyword>
<feature type="region of interest" description="Disordered" evidence="9">
    <location>
        <begin position="379"/>
        <end position="414"/>
    </location>
</feature>
<proteinExistence type="predicted"/>
<organism evidence="13 14">
    <name type="scientific">Cotesia typhae</name>
    <dbReference type="NCBI Taxonomy" id="2053667"/>
    <lineage>
        <taxon>Eukaryota</taxon>
        <taxon>Metazoa</taxon>
        <taxon>Ecdysozoa</taxon>
        <taxon>Arthropoda</taxon>
        <taxon>Hexapoda</taxon>
        <taxon>Insecta</taxon>
        <taxon>Pterygota</taxon>
        <taxon>Neoptera</taxon>
        <taxon>Endopterygota</taxon>
        <taxon>Hymenoptera</taxon>
        <taxon>Apocrita</taxon>
        <taxon>Ichneumonoidea</taxon>
        <taxon>Braconidae</taxon>
        <taxon>Microgastrinae</taxon>
        <taxon>Cotesia</taxon>
    </lineage>
</organism>
<dbReference type="CDD" id="cd00174">
    <property type="entry name" value="SH3"/>
    <property type="match status" value="3"/>
</dbReference>
<sequence length="1146" mass="129549">MEAGLLTKVINDFLTIVDGELSLSKGDYFLVYNVIDKHWCYGESYGRRGRFPSNHLHKINLCIFKESEKLFVSIAPFIGEQNGDLTFAEVTVLEILEDGWVLGVTDDGRQGSFPEGFISYMEEEEDSGVDESDRSSALNIAMDPFPGSVAQGGEIFKDFNQSGPSRSSEYADNEPAPSYYDLFPETRPTSVDASSNINNDSDNNGQLNSLGLKPYAITLYPFNAQFLNELNFEAGEVVHLIRHIDSEWAEGEIDNQKGIFPTTYVNIIVNCYASDVNQTESNEAEQSKDYERLNAGDLVRVQHTFNAQMNGDLSVAEGDVLTVIEMANDDWVSVENKLGDVGLCPRGYLTRSEEFQAPLVKHDSIEDFVVVRDVEKTAEAPKEERTKRLSEPHRPAPPAPAPGSVPLQKQSVADKTQLQLEETNAGPVDEINEVEAAKQKRADKRQNVISELVVTEKEFVRDLKVTYETFYLFNPKVLEERGIDVPLLFGNFLKVIHVAEELLDSLLKAMKGCDESKQMISPCFLSMADRLQTVYGKYCGNHEAALSLLKKYEENREIMTVFEKGIETLRYQVACFDMSSILIKPVQRILKYPLMLYELTKCTEDDHPDRQGIEAAWKAMTDVASHINEYKRRKDIVSKYLDTDNTLMRKMAKISMHSVAKKSSRLSAKLSASLGLTNVPADSAFEELEKQFKSLAKCVELLAIDIEQCLIWLNDDASCGELLAEFINQYHSGVHDVEVQKYSQVRSMISNQFIKTFKENIDRSVIKPLSTLMVLLEGPEMLITKRYDKLLDYDNAISKNEKNKESRIIQEELTNTKSNYEALNQQLLEELPILIDAGVKITISCVRNFTKARKLFNGKITKQYLDLPKSTTQHPSEDILQLFLINHNLLWNQISRFSFAGVNPRVEKASIDVSPQNDKQKTQLLRKYQRDKLFVVKDNLVSTSTLDLGASKGTIVAVIKTQDPMGDSSRWFIDNGITQGFMPSKILETLSQMSFFSNNNNNNNNNDVVDSRSNTPDLMSLESPVKNVNTNLISLESPQKESSSGSNSNSQSQWYLNVTEVNNDNKNYENLSSKQEQRYENFDSKFYYAEYDFDGNLPGTLAVKKGQALKLIRPNDEKGNTAWWLMETREGNSGYVPSNYLNLFRA</sequence>
<evidence type="ECO:0000259" key="12">
    <source>
        <dbReference type="PROSITE" id="PS51021"/>
    </source>
</evidence>
<dbReference type="InterPro" id="IPR004148">
    <property type="entry name" value="BAR_dom"/>
</dbReference>
<evidence type="ECO:0000256" key="9">
    <source>
        <dbReference type="SAM" id="MobiDB-lite"/>
    </source>
</evidence>
<feature type="region of interest" description="Disordered" evidence="9">
    <location>
        <begin position="156"/>
        <end position="202"/>
    </location>
</feature>
<dbReference type="Pfam" id="PF07653">
    <property type="entry name" value="SH3_2"/>
    <property type="match status" value="1"/>
</dbReference>
<dbReference type="PROSITE" id="PS50010">
    <property type="entry name" value="DH_2"/>
    <property type="match status" value="1"/>
</dbReference>
<evidence type="ECO:0000259" key="10">
    <source>
        <dbReference type="PROSITE" id="PS50002"/>
    </source>
</evidence>
<dbReference type="AlphaFoldDB" id="A0A8J5R4Y6"/>
<dbReference type="PROSITE" id="PS51021">
    <property type="entry name" value="BAR"/>
    <property type="match status" value="1"/>
</dbReference>
<comment type="subcellular location">
    <subcellularLocation>
        <location evidence="1">Cell junction</location>
    </subcellularLocation>
    <subcellularLocation>
        <location evidence="2">Golgi apparatus</location>
        <location evidence="2">Golgi stack</location>
    </subcellularLocation>
</comment>
<keyword evidence="5" id="KW-0965">Cell junction</keyword>
<keyword evidence="4 7" id="KW-0728">SH3 domain</keyword>
<evidence type="ECO:0000256" key="6">
    <source>
        <dbReference type="ARBA" id="ARBA00032587"/>
    </source>
</evidence>
<evidence type="ECO:0000256" key="8">
    <source>
        <dbReference type="SAM" id="Coils"/>
    </source>
</evidence>
<evidence type="ECO:0000313" key="14">
    <source>
        <dbReference type="Proteomes" id="UP000729913"/>
    </source>
</evidence>
<dbReference type="CDD" id="cd00160">
    <property type="entry name" value="RhoGEF"/>
    <property type="match status" value="1"/>
</dbReference>
<dbReference type="OrthoDB" id="27823at2759"/>
<evidence type="ECO:0000313" key="13">
    <source>
        <dbReference type="EMBL" id="KAG8040507.1"/>
    </source>
</evidence>
<feature type="compositionally biased region" description="Polar residues" evidence="9">
    <location>
        <begin position="159"/>
        <end position="170"/>
    </location>
</feature>
<feature type="domain" description="BAR" evidence="12">
    <location>
        <begin position="670"/>
        <end position="880"/>
    </location>
</feature>
<feature type="domain" description="DH" evidence="11">
    <location>
        <begin position="444"/>
        <end position="630"/>
    </location>
</feature>
<dbReference type="InterPro" id="IPR001331">
    <property type="entry name" value="GDS_CDC24_CS"/>
</dbReference>
<dbReference type="InterPro" id="IPR051492">
    <property type="entry name" value="Dynamin-Rho_GEF"/>
</dbReference>
<dbReference type="Pfam" id="PF14604">
    <property type="entry name" value="SH3_9"/>
    <property type="match status" value="1"/>
</dbReference>
<dbReference type="GO" id="GO:0035556">
    <property type="term" value="P:intracellular signal transduction"/>
    <property type="evidence" value="ECO:0007669"/>
    <property type="project" value="InterPro"/>
</dbReference>
<feature type="domain" description="SH3" evidence="10">
    <location>
        <begin position="1082"/>
        <end position="1146"/>
    </location>
</feature>
<evidence type="ECO:0000259" key="11">
    <source>
        <dbReference type="PROSITE" id="PS50010"/>
    </source>
</evidence>
<reference evidence="13" key="2">
    <citation type="submission" date="2021-04" db="EMBL/GenBank/DDBJ databases">
        <title>Genome-wide patterns of bracovirus chromosomal integration into multiple host tissues during parasitism.</title>
        <authorList>
            <person name="Chebbi M.A.C."/>
        </authorList>
    </citation>
    <scope>NUCLEOTIDE SEQUENCE</scope>
    <source>
        <tissue evidence="13">Whole body</tissue>
    </source>
</reference>
<dbReference type="GO" id="GO:0070161">
    <property type="term" value="C:anchoring junction"/>
    <property type="evidence" value="ECO:0007669"/>
    <property type="project" value="UniProtKB-SubCell"/>
</dbReference>
<accession>A0A8J5R4Y6</accession>
<evidence type="ECO:0000256" key="2">
    <source>
        <dbReference type="ARBA" id="ARBA00004348"/>
    </source>
</evidence>
<evidence type="ECO:0000256" key="7">
    <source>
        <dbReference type="PROSITE-ProRule" id="PRU00192"/>
    </source>
</evidence>
<dbReference type="PANTHER" id="PTHR22834">
    <property type="entry name" value="NUCLEAR FUSION PROTEIN FUS2"/>
    <property type="match status" value="1"/>
</dbReference>
<evidence type="ECO:0000256" key="3">
    <source>
        <dbReference type="ARBA" id="ARBA00018186"/>
    </source>
</evidence>
<feature type="coiled-coil region" evidence="8">
    <location>
        <begin position="1058"/>
        <end position="1085"/>
    </location>
</feature>
<reference evidence="13" key="1">
    <citation type="submission" date="2020-03" db="EMBL/GenBank/DDBJ databases">
        <authorList>
            <person name="Chebbi M.A."/>
            <person name="Drezen J.M."/>
        </authorList>
    </citation>
    <scope>NUCLEOTIDE SEQUENCE</scope>
    <source>
        <tissue evidence="13">Whole body</tissue>
    </source>
</reference>
<dbReference type="EMBL" id="JAAOIC020000020">
    <property type="protein sequence ID" value="KAG8040507.1"/>
    <property type="molecule type" value="Genomic_DNA"/>
</dbReference>
<keyword evidence="8" id="KW-0175">Coiled coil</keyword>
<dbReference type="PANTHER" id="PTHR22834:SF20">
    <property type="entry name" value="SH3 DOMAIN-CONTAINING PROTEIN"/>
    <property type="match status" value="1"/>
</dbReference>